<organism evidence="1 2">
    <name type="scientific">Aldrovandia affinis</name>
    <dbReference type="NCBI Taxonomy" id="143900"/>
    <lineage>
        <taxon>Eukaryota</taxon>
        <taxon>Metazoa</taxon>
        <taxon>Chordata</taxon>
        <taxon>Craniata</taxon>
        <taxon>Vertebrata</taxon>
        <taxon>Euteleostomi</taxon>
        <taxon>Actinopterygii</taxon>
        <taxon>Neopterygii</taxon>
        <taxon>Teleostei</taxon>
        <taxon>Notacanthiformes</taxon>
        <taxon>Halosauridae</taxon>
        <taxon>Aldrovandia</taxon>
    </lineage>
</organism>
<sequence>MCRHHVELLRVTSVLRRPRARLEPSLARPMRQKFARGNSFTTVPIHVIEGFMRSLAGPRAVLPLRNRSLFRLFVQKVSRFDREWV</sequence>
<dbReference type="AlphaFoldDB" id="A0AAD7RTF0"/>
<protein>
    <submittedName>
        <fullName evidence="1">Uncharacterized protein</fullName>
    </submittedName>
</protein>
<reference evidence="1" key="1">
    <citation type="journal article" date="2023" name="Science">
        <title>Genome structures resolve the early diversification of teleost fishes.</title>
        <authorList>
            <person name="Parey E."/>
            <person name="Louis A."/>
            <person name="Montfort J."/>
            <person name="Bouchez O."/>
            <person name="Roques C."/>
            <person name="Iampietro C."/>
            <person name="Lluch J."/>
            <person name="Castinel A."/>
            <person name="Donnadieu C."/>
            <person name="Desvignes T."/>
            <person name="Floi Bucao C."/>
            <person name="Jouanno E."/>
            <person name="Wen M."/>
            <person name="Mejri S."/>
            <person name="Dirks R."/>
            <person name="Jansen H."/>
            <person name="Henkel C."/>
            <person name="Chen W.J."/>
            <person name="Zahm M."/>
            <person name="Cabau C."/>
            <person name="Klopp C."/>
            <person name="Thompson A.W."/>
            <person name="Robinson-Rechavi M."/>
            <person name="Braasch I."/>
            <person name="Lecointre G."/>
            <person name="Bobe J."/>
            <person name="Postlethwait J.H."/>
            <person name="Berthelot C."/>
            <person name="Roest Crollius H."/>
            <person name="Guiguen Y."/>
        </authorList>
    </citation>
    <scope>NUCLEOTIDE SEQUENCE</scope>
    <source>
        <strain evidence="1">NC1722</strain>
    </source>
</reference>
<dbReference type="EMBL" id="JAINUG010000175">
    <property type="protein sequence ID" value="KAJ8390023.1"/>
    <property type="molecule type" value="Genomic_DNA"/>
</dbReference>
<proteinExistence type="predicted"/>
<comment type="caution">
    <text evidence="1">The sequence shown here is derived from an EMBL/GenBank/DDBJ whole genome shotgun (WGS) entry which is preliminary data.</text>
</comment>
<name>A0AAD7RTF0_9TELE</name>
<accession>A0AAD7RTF0</accession>
<keyword evidence="2" id="KW-1185">Reference proteome</keyword>
<gene>
    <name evidence="1" type="ORF">AAFF_G00111840</name>
</gene>
<dbReference type="Proteomes" id="UP001221898">
    <property type="component" value="Unassembled WGS sequence"/>
</dbReference>
<evidence type="ECO:0000313" key="2">
    <source>
        <dbReference type="Proteomes" id="UP001221898"/>
    </source>
</evidence>
<evidence type="ECO:0000313" key="1">
    <source>
        <dbReference type="EMBL" id="KAJ8390023.1"/>
    </source>
</evidence>